<evidence type="ECO:0000256" key="7">
    <source>
        <dbReference type="ARBA" id="ARBA00023136"/>
    </source>
</evidence>
<protein>
    <recommendedName>
        <fullName evidence="10">CN hydrolase domain-containing protein</fullName>
    </recommendedName>
</protein>
<sequence length="492" mass="52474">MKPTEFSAIPFLELSPWQRLALAVALGALLHFALGLEPVWWMAWLAPAPLLAVALRSRAGAARWTTLVAALAGFAPNLPYLYSVVGVAGAALIVLLLSLLWMAIIMATRRIVLRYPRWWSVFAYPLLWAGADTLMANLLPDGNWNSLAYTQAVFLPALQVSALAGAAGLIFVLSLPASALALLVARGTALRHAWRAAAAAALPVAAALAYGVLRLQAPLEGQQTTFGLAAIDDAIGPQASATYAASIWQRYEQQAEALARQGARFIVLPEKIAMLSPAQAAQQRQRLAALAARLGVWIEAGVGTDDGQHRQNLAWLLAPQGESPPTYQKHFLAPPERDYQPGSDYTLQNVGALRYGVAICKDMHFGVFGRAYGVRGADVMLVPAWDFGADRHLTAAMTALRGVENGYTVVRAAREGLLSVHDPYGRVLAQRDSAPLPGASLLATVQAGPQLATLYTRTGDAFGWLCTAIAAALVVLSRRRPSLAATRAAVAT</sequence>
<keyword evidence="3" id="KW-1003">Cell membrane</keyword>
<feature type="transmembrane region" description="Helical" evidence="9">
    <location>
        <begin position="118"/>
        <end position="140"/>
    </location>
</feature>
<evidence type="ECO:0000256" key="3">
    <source>
        <dbReference type="ARBA" id="ARBA00022475"/>
    </source>
</evidence>
<name>A0A7W2I630_9BURK</name>
<dbReference type="InterPro" id="IPR045378">
    <property type="entry name" value="LNT_N"/>
</dbReference>
<keyword evidence="4" id="KW-0808">Transferase</keyword>
<dbReference type="GO" id="GO:0042158">
    <property type="term" value="P:lipoprotein biosynthetic process"/>
    <property type="evidence" value="ECO:0007669"/>
    <property type="project" value="InterPro"/>
</dbReference>
<evidence type="ECO:0000256" key="4">
    <source>
        <dbReference type="ARBA" id="ARBA00022679"/>
    </source>
</evidence>
<dbReference type="InterPro" id="IPR003010">
    <property type="entry name" value="C-N_Hydrolase"/>
</dbReference>
<dbReference type="Pfam" id="PF20154">
    <property type="entry name" value="LNT_N"/>
    <property type="match status" value="1"/>
</dbReference>
<evidence type="ECO:0000256" key="5">
    <source>
        <dbReference type="ARBA" id="ARBA00022692"/>
    </source>
</evidence>
<dbReference type="InterPro" id="IPR036526">
    <property type="entry name" value="C-N_Hydrolase_sf"/>
</dbReference>
<reference evidence="11 12" key="1">
    <citation type="submission" date="2020-07" db="EMBL/GenBank/DDBJ databases">
        <title>Novel species isolated from subtropical streams in China.</title>
        <authorList>
            <person name="Lu H."/>
        </authorList>
    </citation>
    <scope>NUCLEOTIDE SEQUENCE [LARGE SCALE GENOMIC DNA]</scope>
    <source>
        <strain evidence="11 12">FT3S</strain>
    </source>
</reference>
<dbReference type="EMBL" id="JACEZS010000004">
    <property type="protein sequence ID" value="MBA5605061.1"/>
    <property type="molecule type" value="Genomic_DNA"/>
</dbReference>
<keyword evidence="8" id="KW-0012">Acyltransferase</keyword>
<dbReference type="SUPFAM" id="SSF56317">
    <property type="entry name" value="Carbon-nitrogen hydrolase"/>
    <property type="match status" value="1"/>
</dbReference>
<evidence type="ECO:0000256" key="1">
    <source>
        <dbReference type="ARBA" id="ARBA00004651"/>
    </source>
</evidence>
<dbReference type="RefSeq" id="WP_182215541.1">
    <property type="nucleotide sequence ID" value="NZ_JACEZS010000004.1"/>
</dbReference>
<evidence type="ECO:0000313" key="12">
    <source>
        <dbReference type="Proteomes" id="UP000566711"/>
    </source>
</evidence>
<evidence type="ECO:0000259" key="10">
    <source>
        <dbReference type="PROSITE" id="PS50263"/>
    </source>
</evidence>
<feature type="domain" description="CN hydrolase" evidence="10">
    <location>
        <begin position="226"/>
        <end position="447"/>
    </location>
</feature>
<dbReference type="GO" id="GO:0005886">
    <property type="term" value="C:plasma membrane"/>
    <property type="evidence" value="ECO:0007669"/>
    <property type="project" value="UniProtKB-SubCell"/>
</dbReference>
<comment type="caution">
    <text evidence="11">The sequence shown here is derived from an EMBL/GenBank/DDBJ whole genome shotgun (WGS) entry which is preliminary data.</text>
</comment>
<keyword evidence="5 9" id="KW-0812">Transmembrane</keyword>
<evidence type="ECO:0000256" key="2">
    <source>
        <dbReference type="ARBA" id="ARBA00010065"/>
    </source>
</evidence>
<dbReference type="Proteomes" id="UP000566711">
    <property type="component" value="Unassembled WGS sequence"/>
</dbReference>
<dbReference type="PROSITE" id="PS50263">
    <property type="entry name" value="CN_HYDROLASE"/>
    <property type="match status" value="1"/>
</dbReference>
<evidence type="ECO:0000256" key="8">
    <source>
        <dbReference type="ARBA" id="ARBA00023315"/>
    </source>
</evidence>
<comment type="subcellular location">
    <subcellularLocation>
        <location evidence="1">Cell membrane</location>
        <topology evidence="1">Multi-pass membrane protein</topology>
    </subcellularLocation>
</comment>
<dbReference type="GO" id="GO:0016410">
    <property type="term" value="F:N-acyltransferase activity"/>
    <property type="evidence" value="ECO:0007669"/>
    <property type="project" value="InterPro"/>
</dbReference>
<keyword evidence="6 9" id="KW-1133">Transmembrane helix</keyword>
<evidence type="ECO:0000313" key="11">
    <source>
        <dbReference type="EMBL" id="MBA5605061.1"/>
    </source>
</evidence>
<feature type="transmembrane region" description="Helical" evidence="9">
    <location>
        <begin position="80"/>
        <end position="106"/>
    </location>
</feature>
<gene>
    <name evidence="11" type="ORF">H3H36_06750</name>
</gene>
<keyword evidence="7 9" id="KW-0472">Membrane</keyword>
<feature type="transmembrane region" description="Helical" evidence="9">
    <location>
        <begin position="196"/>
        <end position="213"/>
    </location>
</feature>
<dbReference type="Gene3D" id="3.60.110.10">
    <property type="entry name" value="Carbon-nitrogen hydrolase"/>
    <property type="match status" value="1"/>
</dbReference>
<accession>A0A7W2I630</accession>
<dbReference type="PANTHER" id="PTHR38686">
    <property type="entry name" value="APOLIPOPROTEIN N-ACYLTRANSFERASE"/>
    <property type="match status" value="1"/>
</dbReference>
<organism evidence="11 12">
    <name type="scientific">Rugamonas fusca</name>
    <dbReference type="NCBI Taxonomy" id="2758568"/>
    <lineage>
        <taxon>Bacteria</taxon>
        <taxon>Pseudomonadati</taxon>
        <taxon>Pseudomonadota</taxon>
        <taxon>Betaproteobacteria</taxon>
        <taxon>Burkholderiales</taxon>
        <taxon>Oxalobacteraceae</taxon>
        <taxon>Telluria group</taxon>
        <taxon>Rugamonas</taxon>
    </lineage>
</organism>
<comment type="similarity">
    <text evidence="2">Belongs to the CN hydrolase family. Apolipoprotein N-acyltransferase subfamily.</text>
</comment>
<evidence type="ECO:0000256" key="6">
    <source>
        <dbReference type="ARBA" id="ARBA00022989"/>
    </source>
</evidence>
<feature type="transmembrane region" description="Helical" evidence="9">
    <location>
        <begin position="160"/>
        <end position="184"/>
    </location>
</feature>
<proteinExistence type="inferred from homology"/>
<dbReference type="AlphaFoldDB" id="A0A7W2I630"/>
<dbReference type="PANTHER" id="PTHR38686:SF1">
    <property type="entry name" value="APOLIPOPROTEIN N-ACYLTRANSFERASE"/>
    <property type="match status" value="1"/>
</dbReference>
<evidence type="ECO:0000256" key="9">
    <source>
        <dbReference type="SAM" id="Phobius"/>
    </source>
</evidence>
<dbReference type="InterPro" id="IPR004563">
    <property type="entry name" value="Apolipo_AcylTrfase"/>
</dbReference>
<keyword evidence="12" id="KW-1185">Reference proteome</keyword>
<dbReference type="Pfam" id="PF00795">
    <property type="entry name" value="CN_hydrolase"/>
    <property type="match status" value="1"/>
</dbReference>